<dbReference type="Proteomes" id="UP000677054">
    <property type="component" value="Unassembled WGS sequence"/>
</dbReference>
<feature type="compositionally biased region" description="Basic and acidic residues" evidence="1">
    <location>
        <begin position="225"/>
        <end position="234"/>
    </location>
</feature>
<dbReference type="AlphaFoldDB" id="A0A7R8ZYC3"/>
<dbReference type="PANTHER" id="PTHR33964">
    <property type="entry name" value="RE45066P-RELATED"/>
    <property type="match status" value="1"/>
</dbReference>
<dbReference type="PANTHER" id="PTHR33964:SF1">
    <property type="entry name" value="RE45066P"/>
    <property type="match status" value="1"/>
</dbReference>
<dbReference type="EMBL" id="CAJPEV010000076">
    <property type="protein sequence ID" value="CAG0880168.1"/>
    <property type="molecule type" value="Genomic_DNA"/>
</dbReference>
<organism evidence="2">
    <name type="scientific">Darwinula stevensoni</name>
    <dbReference type="NCBI Taxonomy" id="69355"/>
    <lineage>
        <taxon>Eukaryota</taxon>
        <taxon>Metazoa</taxon>
        <taxon>Ecdysozoa</taxon>
        <taxon>Arthropoda</taxon>
        <taxon>Crustacea</taxon>
        <taxon>Oligostraca</taxon>
        <taxon>Ostracoda</taxon>
        <taxon>Podocopa</taxon>
        <taxon>Podocopida</taxon>
        <taxon>Darwinulocopina</taxon>
        <taxon>Darwinuloidea</taxon>
        <taxon>Darwinulidae</taxon>
        <taxon>Darwinula</taxon>
    </lineage>
</organism>
<gene>
    <name evidence="2" type="ORF">DSTB1V02_LOCUS941</name>
</gene>
<evidence type="ECO:0000256" key="1">
    <source>
        <dbReference type="SAM" id="MobiDB-lite"/>
    </source>
</evidence>
<protein>
    <submittedName>
        <fullName evidence="2">Uncharacterized protein</fullName>
    </submittedName>
</protein>
<evidence type="ECO:0000313" key="3">
    <source>
        <dbReference type="Proteomes" id="UP000677054"/>
    </source>
</evidence>
<accession>A0A7R8ZYC3</accession>
<dbReference type="OrthoDB" id="10051804at2759"/>
<feature type="region of interest" description="Disordered" evidence="1">
    <location>
        <begin position="215"/>
        <end position="246"/>
    </location>
</feature>
<reference evidence="2" key="1">
    <citation type="submission" date="2020-11" db="EMBL/GenBank/DDBJ databases">
        <authorList>
            <person name="Tran Van P."/>
        </authorList>
    </citation>
    <scope>NUCLEOTIDE SEQUENCE</scope>
</reference>
<proteinExistence type="predicted"/>
<dbReference type="EMBL" id="LR899593">
    <property type="protein sequence ID" value="CAD7240939.1"/>
    <property type="molecule type" value="Genomic_DNA"/>
</dbReference>
<sequence>MYATRVDVYAGGASGKTMSIAPGCEPQSLLNCTSRLEYLNTDSALELGSSSQDLENICPTLREGMGCIDDYSMRCLPEDVRTYFASMYNGTTAVIKDLCTAGRFQTEYLKHAPCMDSAKTEYKECVDGYNGVMSRIDPQDQSHRDINLKVMCCTFANYIECSNRLVYEKCGQETAGFTERLLDRLAAPIIQEHCMKHVKSQDECNGIMTSWEQSLSDGTSPWDGEVDRGSHRITDPPGQRQVTGGSESTTAVMNLLTLLLLLLPALN</sequence>
<name>A0A7R8ZYC3_9CRUS</name>
<keyword evidence="3" id="KW-1185">Reference proteome</keyword>
<evidence type="ECO:0000313" key="2">
    <source>
        <dbReference type="EMBL" id="CAD7240939.1"/>
    </source>
</evidence>